<gene>
    <name evidence="2" type="ORF">H634G_07561</name>
</gene>
<keyword evidence="3" id="KW-1185">Reference proteome</keyword>
<dbReference type="AlphaFoldDB" id="A0A0D9NX19"/>
<keyword evidence="1" id="KW-0732">Signal</keyword>
<feature type="chain" id="PRO_5013175689" evidence="1">
    <location>
        <begin position="16"/>
        <end position="312"/>
    </location>
</feature>
<name>A0A0D9NX19_METAN</name>
<organism evidence="2 3">
    <name type="scientific">Metarhizium anisopliae BRIP 53293</name>
    <dbReference type="NCBI Taxonomy" id="1291518"/>
    <lineage>
        <taxon>Eukaryota</taxon>
        <taxon>Fungi</taxon>
        <taxon>Dikarya</taxon>
        <taxon>Ascomycota</taxon>
        <taxon>Pezizomycotina</taxon>
        <taxon>Sordariomycetes</taxon>
        <taxon>Hypocreomycetidae</taxon>
        <taxon>Hypocreales</taxon>
        <taxon>Clavicipitaceae</taxon>
        <taxon>Metarhizium</taxon>
    </lineage>
</organism>
<accession>A0A0D9NX19</accession>
<sequence>MLVGYLLSLLPAANALAVSSNGTTVFAHDALSTYSGTIQSSFASLPQGVSEHKTYADFNETDWAEWCYHMAQRSSHTEEVQHICETKTLPAAHLNKRQGTCFYNPLIIRRAVVGATAVVAALYECQTLADNFANSCLAQPDDNNRGKFLRGYDCLKYGGGLLIGFTTASTIQFTAGMYAETIGAWSHTIMGNWLAPPEGQNPVKRDCGWQYEYPGTEAKLRFYGSYGLKVSCEGPCKEPHYWRGAKSDSIAAMLGQLAWEAGYYPEQVLWSKDGNNEMSLPSVVNEDLLLVFDSIIAAHDEADNASKAVYPG</sequence>
<protein>
    <submittedName>
        <fullName evidence="2">Uncharacterized protein</fullName>
    </submittedName>
</protein>
<evidence type="ECO:0000313" key="3">
    <source>
        <dbReference type="Proteomes" id="UP000054544"/>
    </source>
</evidence>
<proteinExistence type="predicted"/>
<evidence type="ECO:0000256" key="1">
    <source>
        <dbReference type="SAM" id="SignalP"/>
    </source>
</evidence>
<dbReference type="OrthoDB" id="4940962at2759"/>
<dbReference type="EMBL" id="KE384740">
    <property type="protein sequence ID" value="KJK77140.1"/>
    <property type="molecule type" value="Genomic_DNA"/>
</dbReference>
<reference evidence="3" key="1">
    <citation type="journal article" date="2014" name="BMC Genomics">
        <title>The genome sequence of the biocontrol fungus Metarhizium anisopliae and comparative genomics of Metarhizium species.</title>
        <authorList>
            <person name="Pattemore J.A."/>
            <person name="Hane J.K."/>
            <person name="Williams A.H."/>
            <person name="Wilson B.A."/>
            <person name="Stodart B.J."/>
            <person name="Ash G.J."/>
        </authorList>
    </citation>
    <scope>NUCLEOTIDE SEQUENCE [LARGE SCALE GENOMIC DNA]</scope>
    <source>
        <strain evidence="3">BRIP 53293</strain>
    </source>
</reference>
<evidence type="ECO:0000313" key="2">
    <source>
        <dbReference type="EMBL" id="KJK77140.1"/>
    </source>
</evidence>
<dbReference type="Proteomes" id="UP000054544">
    <property type="component" value="Unassembled WGS sequence"/>
</dbReference>
<feature type="signal peptide" evidence="1">
    <location>
        <begin position="1"/>
        <end position="15"/>
    </location>
</feature>